<keyword evidence="3" id="KW-0479">Metal-binding</keyword>
<feature type="transmembrane region" description="Helical" evidence="9">
    <location>
        <begin position="45"/>
        <end position="65"/>
    </location>
</feature>
<dbReference type="SUPFAM" id="SSF57850">
    <property type="entry name" value="RING/U-box"/>
    <property type="match status" value="1"/>
</dbReference>
<reference evidence="12" key="1">
    <citation type="journal article" date="2021" name="Nat. Commun.">
        <title>Genomic analyses provide insights into spinach domestication and the genetic basis of agronomic traits.</title>
        <authorList>
            <person name="Cai X."/>
            <person name="Sun X."/>
            <person name="Xu C."/>
            <person name="Sun H."/>
            <person name="Wang X."/>
            <person name="Ge C."/>
            <person name="Zhang Z."/>
            <person name="Wang Q."/>
            <person name="Fei Z."/>
            <person name="Jiao C."/>
            <person name="Wang Q."/>
        </authorList>
    </citation>
    <scope>NUCLEOTIDE SEQUENCE [LARGE SCALE GENOMIC DNA]</scope>
    <source>
        <strain evidence="12">cv. Varoflay</strain>
    </source>
</reference>
<dbReference type="AlphaFoldDB" id="A0A9R0JMV3"/>
<evidence type="ECO:0000256" key="7">
    <source>
        <dbReference type="ARBA" id="ARBA00024209"/>
    </source>
</evidence>
<feature type="chain" id="PRO_5046965188" description="RING-type E3 ubiquitin transferase" evidence="10">
    <location>
        <begin position="22"/>
        <end position="301"/>
    </location>
</feature>
<feature type="signal peptide" evidence="10">
    <location>
        <begin position="1"/>
        <end position="21"/>
    </location>
</feature>
<dbReference type="InterPro" id="IPR053238">
    <property type="entry name" value="RING-H2_zinc_finger"/>
</dbReference>
<name>A0A9R0JMV3_SPIOL</name>
<dbReference type="GO" id="GO:0008270">
    <property type="term" value="F:zinc ion binding"/>
    <property type="evidence" value="ECO:0007669"/>
    <property type="project" value="UniProtKB-KW"/>
</dbReference>
<proteinExistence type="inferred from homology"/>
<evidence type="ECO:0000256" key="2">
    <source>
        <dbReference type="ARBA" id="ARBA00012483"/>
    </source>
</evidence>
<evidence type="ECO:0000313" key="12">
    <source>
        <dbReference type="Proteomes" id="UP000813463"/>
    </source>
</evidence>
<evidence type="ECO:0000256" key="3">
    <source>
        <dbReference type="ARBA" id="ARBA00022723"/>
    </source>
</evidence>
<comment type="catalytic activity">
    <reaction evidence="1">
        <text>S-ubiquitinyl-[E2 ubiquitin-conjugating enzyme]-L-cysteine + [acceptor protein]-L-lysine = [E2 ubiquitin-conjugating enzyme]-L-cysteine + N(6)-ubiquitinyl-[acceptor protein]-L-lysine.</text>
        <dbReference type="EC" id="2.3.2.27"/>
    </reaction>
</comment>
<evidence type="ECO:0000256" key="4">
    <source>
        <dbReference type="ARBA" id="ARBA00022771"/>
    </source>
</evidence>
<dbReference type="GeneID" id="110780492"/>
<sequence length="301" mass="34410">MEKTLITFIFFLLLLSQRVHAQANPPGIEPDSHNSENFSRPKEIIIVAVIAIIIFIGFYFIYLCCCIDDQLMDFGNWSRWRPWNFTGSSQHSLKTPYGGLDPAVVKSFPTFKYESIKSTLIGKGTLECAVCLMEFNDKDILRLIPKCDHFFHTDCVDEWLVSHATCPVCRFNLTNADLWDYTSPNDDTEDDNDEMSRKRRVMKNLSRSLSTGHMDRFMLRLPREVGKRIKMFDGNTNLWIISGESSTKAGYREGFGEGSSTNRCKSERFGNDKVFSFGKQFTSKEDSFLGVVPVEPAQLLV</sequence>
<dbReference type="InterPro" id="IPR001841">
    <property type="entry name" value="Znf_RING"/>
</dbReference>
<feature type="domain" description="RING-type" evidence="11">
    <location>
        <begin position="128"/>
        <end position="170"/>
    </location>
</feature>
<evidence type="ECO:0000259" key="11">
    <source>
        <dbReference type="PROSITE" id="PS50089"/>
    </source>
</evidence>
<dbReference type="KEGG" id="soe:110780492"/>
<dbReference type="GO" id="GO:0016020">
    <property type="term" value="C:membrane"/>
    <property type="evidence" value="ECO:0007669"/>
    <property type="project" value="UniProtKB-SubCell"/>
</dbReference>
<organism evidence="12 13">
    <name type="scientific">Spinacia oleracea</name>
    <name type="common">Spinach</name>
    <dbReference type="NCBI Taxonomy" id="3562"/>
    <lineage>
        <taxon>Eukaryota</taxon>
        <taxon>Viridiplantae</taxon>
        <taxon>Streptophyta</taxon>
        <taxon>Embryophyta</taxon>
        <taxon>Tracheophyta</taxon>
        <taxon>Spermatophyta</taxon>
        <taxon>Magnoliopsida</taxon>
        <taxon>eudicotyledons</taxon>
        <taxon>Gunneridae</taxon>
        <taxon>Pentapetalae</taxon>
        <taxon>Caryophyllales</taxon>
        <taxon>Chenopodiaceae</taxon>
        <taxon>Chenopodioideae</taxon>
        <taxon>Anserineae</taxon>
        <taxon>Spinacia</taxon>
    </lineage>
</organism>
<dbReference type="EC" id="2.3.2.27" evidence="2"/>
<accession>A0A9R0JMV3</accession>
<dbReference type="RefSeq" id="XP_021840566.2">
    <property type="nucleotide sequence ID" value="XM_021984874.2"/>
</dbReference>
<evidence type="ECO:0000256" key="10">
    <source>
        <dbReference type="SAM" id="SignalP"/>
    </source>
</evidence>
<dbReference type="PANTHER" id="PTHR14155">
    <property type="entry name" value="RING FINGER DOMAIN-CONTAINING"/>
    <property type="match status" value="1"/>
</dbReference>
<evidence type="ECO:0000256" key="1">
    <source>
        <dbReference type="ARBA" id="ARBA00000900"/>
    </source>
</evidence>
<keyword evidence="5" id="KW-0833">Ubl conjugation pathway</keyword>
<evidence type="ECO:0000256" key="5">
    <source>
        <dbReference type="ARBA" id="ARBA00022786"/>
    </source>
</evidence>
<keyword evidence="6" id="KW-0862">Zinc</keyword>
<keyword evidence="4 8" id="KW-0863">Zinc-finger</keyword>
<reference evidence="13" key="2">
    <citation type="submission" date="2025-08" db="UniProtKB">
        <authorList>
            <consortium name="RefSeq"/>
        </authorList>
    </citation>
    <scope>IDENTIFICATION</scope>
    <source>
        <tissue evidence="13">Leaf</tissue>
    </source>
</reference>
<dbReference type="PROSITE" id="PS50089">
    <property type="entry name" value="ZF_RING_2"/>
    <property type="match status" value="1"/>
</dbReference>
<keyword evidence="9" id="KW-0472">Membrane</keyword>
<dbReference type="SMART" id="SM00184">
    <property type="entry name" value="RING"/>
    <property type="match status" value="1"/>
</dbReference>
<evidence type="ECO:0000256" key="6">
    <source>
        <dbReference type="ARBA" id="ARBA00022833"/>
    </source>
</evidence>
<comment type="similarity">
    <text evidence="7">Belongs to the RING-type zinc finger family. ATL subfamily.</text>
</comment>
<dbReference type="Gene3D" id="3.30.40.10">
    <property type="entry name" value="Zinc/RING finger domain, C3HC4 (zinc finger)"/>
    <property type="match status" value="1"/>
</dbReference>
<dbReference type="GO" id="GO:0061630">
    <property type="term" value="F:ubiquitin protein ligase activity"/>
    <property type="evidence" value="ECO:0007669"/>
    <property type="project" value="UniProtKB-EC"/>
</dbReference>
<dbReference type="CDD" id="cd16461">
    <property type="entry name" value="RING-H2_EL5-like"/>
    <property type="match status" value="1"/>
</dbReference>
<evidence type="ECO:0000313" key="13">
    <source>
        <dbReference type="RefSeq" id="XP_021840566.2"/>
    </source>
</evidence>
<keyword evidence="9" id="KW-0812">Transmembrane</keyword>
<dbReference type="Proteomes" id="UP000813463">
    <property type="component" value="Chromosome 4"/>
</dbReference>
<dbReference type="Pfam" id="PF13639">
    <property type="entry name" value="zf-RING_2"/>
    <property type="match status" value="1"/>
</dbReference>
<evidence type="ECO:0000256" key="9">
    <source>
        <dbReference type="SAM" id="Phobius"/>
    </source>
</evidence>
<evidence type="ECO:0000256" key="8">
    <source>
        <dbReference type="PROSITE-ProRule" id="PRU00175"/>
    </source>
</evidence>
<keyword evidence="12" id="KW-1185">Reference proteome</keyword>
<dbReference type="PANTHER" id="PTHR14155:SF632">
    <property type="entry name" value="RING-H2 FINGER PROTEIN ATL17-RELATED"/>
    <property type="match status" value="1"/>
</dbReference>
<gene>
    <name evidence="13" type="primary">LOC110780492</name>
</gene>
<keyword evidence="10" id="KW-0732">Signal</keyword>
<dbReference type="InterPro" id="IPR013083">
    <property type="entry name" value="Znf_RING/FYVE/PHD"/>
</dbReference>
<keyword evidence="9" id="KW-1133">Transmembrane helix</keyword>
<protein>
    <recommendedName>
        <fullName evidence="2">RING-type E3 ubiquitin transferase</fullName>
        <ecNumber evidence="2">2.3.2.27</ecNumber>
    </recommendedName>
</protein>